<comment type="cofactor">
    <cofactor evidence="2">
        <name>[4Fe-4S] cluster</name>
        <dbReference type="ChEBI" id="CHEBI:49883"/>
    </cofactor>
</comment>
<organism evidence="15 16">
    <name type="scientific">Lachancea dasiensis</name>
    <dbReference type="NCBI Taxonomy" id="1072105"/>
    <lineage>
        <taxon>Eukaryota</taxon>
        <taxon>Fungi</taxon>
        <taxon>Dikarya</taxon>
        <taxon>Ascomycota</taxon>
        <taxon>Saccharomycotina</taxon>
        <taxon>Saccharomycetes</taxon>
        <taxon>Saccharomycetales</taxon>
        <taxon>Saccharomycetaceae</taxon>
        <taxon>Lachancea</taxon>
    </lineage>
</organism>
<sequence>MTRPGPLTNIRRYVHLPRTARSPRIDISDHSLAPTPEELEAINNLPFFQEEKKVSNRPITKAKQSYLENKLRIVRQLFKHECNAEYLSYTLPMSMQNPYLDAHARATADPETGAIQYAGTPRLSVTKMLTKRWCELRETYDIYSQIPIYEHSQVAQGRQVHQMLEEEAHVPIDVEEFKTNFEVTIPNDAFHTLVEDWYATTTRLLTLLKTGEAREILCHGYLNPESCRLLKGNVTSDEDILVSGIIDHLVLRRRDSSTSAPRPLVSDWDDQYGADALDIRKILERLSVSVKDAKEDMELIISDVKTRPTKTVPTQQTVITAAKLQVMYYRYFMETLGLDAHATYNKLLINAQRRGHDVDQPVEPGKIIYLMEVDPIMKADMVRLHNGSPIGFEPFDKFYSQYKKTEACTWESLTSRITDPLTRQKYGSLFSNWATPVTLRYFAARLAQLYHILGPLLSSELMIEYYSGNKNFHNISFTYDSQALMHQSTDSALFWFGKRNIEPIKPTLRNVLTYCKYCDYQSICLWKKEAKEKAQNLGKDLEKLYPGVRS</sequence>
<evidence type="ECO:0000256" key="6">
    <source>
        <dbReference type="ARBA" id="ARBA00022485"/>
    </source>
</evidence>
<keyword evidence="8" id="KW-0378">Hydrolase</keyword>
<dbReference type="GO" id="GO:0003677">
    <property type="term" value="F:DNA binding"/>
    <property type="evidence" value="ECO:0007669"/>
    <property type="project" value="UniProtKB-KW"/>
</dbReference>
<evidence type="ECO:0000256" key="5">
    <source>
        <dbReference type="ARBA" id="ARBA00013561"/>
    </source>
</evidence>
<accession>A0A1G4J5B2</accession>
<keyword evidence="6" id="KW-0004">4Fe-4S</keyword>
<comment type="subunit">
    <text evidence="4">Monomer.</text>
</comment>
<keyword evidence="9" id="KW-0269">Exonuclease</keyword>
<evidence type="ECO:0000256" key="9">
    <source>
        <dbReference type="ARBA" id="ARBA00022839"/>
    </source>
</evidence>
<keyword evidence="10" id="KW-0460">Magnesium</keyword>
<evidence type="ECO:0000256" key="13">
    <source>
        <dbReference type="ARBA" id="ARBA00023125"/>
    </source>
</evidence>
<evidence type="ECO:0000313" key="16">
    <source>
        <dbReference type="Proteomes" id="UP000190274"/>
    </source>
</evidence>
<evidence type="ECO:0000256" key="11">
    <source>
        <dbReference type="ARBA" id="ARBA00023004"/>
    </source>
</evidence>
<dbReference type="GO" id="GO:0051539">
    <property type="term" value="F:4 iron, 4 sulfur cluster binding"/>
    <property type="evidence" value="ECO:0007669"/>
    <property type="project" value="UniProtKB-KW"/>
</dbReference>
<gene>
    <name evidence="15" type="ORF">LADA_0D05138G</name>
</gene>
<keyword evidence="16" id="KW-1185">Reference proteome</keyword>
<dbReference type="Proteomes" id="UP000190274">
    <property type="component" value="Chromosome D"/>
</dbReference>
<dbReference type="EMBL" id="LT598454">
    <property type="protein sequence ID" value="SCU84996.1"/>
    <property type="molecule type" value="Genomic_DNA"/>
</dbReference>
<keyword evidence="13" id="KW-0238">DNA-binding</keyword>
<evidence type="ECO:0000256" key="1">
    <source>
        <dbReference type="ARBA" id="ARBA00001946"/>
    </source>
</evidence>
<protein>
    <recommendedName>
        <fullName evidence="5">Exonuclease V, mitochondrial</fullName>
    </recommendedName>
    <alternativeName>
        <fullName evidence="14">Defects in morphology protein 1</fullName>
    </alternativeName>
</protein>
<evidence type="ECO:0000256" key="14">
    <source>
        <dbReference type="ARBA" id="ARBA00030412"/>
    </source>
</evidence>
<evidence type="ECO:0000256" key="3">
    <source>
        <dbReference type="ARBA" id="ARBA00009797"/>
    </source>
</evidence>
<evidence type="ECO:0000256" key="7">
    <source>
        <dbReference type="ARBA" id="ARBA00022722"/>
    </source>
</evidence>
<dbReference type="GO" id="GO:0045145">
    <property type="term" value="F:single-stranded DNA 5'-3' DNA exonuclease activity"/>
    <property type="evidence" value="ECO:0007669"/>
    <property type="project" value="EnsemblFungi"/>
</dbReference>
<keyword evidence="6" id="KW-0479">Metal-binding</keyword>
<dbReference type="GO" id="GO:0005739">
    <property type="term" value="C:mitochondrion"/>
    <property type="evidence" value="ECO:0007669"/>
    <property type="project" value="TreeGrafter"/>
</dbReference>
<proteinExistence type="inferred from homology"/>
<reference evidence="15 16" key="1">
    <citation type="submission" date="2016-03" db="EMBL/GenBank/DDBJ databases">
        <authorList>
            <person name="Devillers H."/>
        </authorList>
    </citation>
    <scope>NUCLEOTIDE SEQUENCE [LARGE SCALE GENOMIC DNA]</scope>
    <source>
        <strain evidence="15">CBS 10888</strain>
    </source>
</reference>
<evidence type="ECO:0000256" key="8">
    <source>
        <dbReference type="ARBA" id="ARBA00022801"/>
    </source>
</evidence>
<evidence type="ECO:0000256" key="10">
    <source>
        <dbReference type="ARBA" id="ARBA00022842"/>
    </source>
</evidence>
<comment type="cofactor">
    <cofactor evidence="1">
        <name>Mg(2+)</name>
        <dbReference type="ChEBI" id="CHEBI:18420"/>
    </cofactor>
</comment>
<evidence type="ECO:0000256" key="12">
    <source>
        <dbReference type="ARBA" id="ARBA00023014"/>
    </source>
</evidence>
<dbReference type="GO" id="GO:0005634">
    <property type="term" value="C:nucleus"/>
    <property type="evidence" value="ECO:0007669"/>
    <property type="project" value="TreeGrafter"/>
</dbReference>
<comment type="similarity">
    <text evidence="3">Belongs to the EXO5 family.</text>
</comment>
<name>A0A1G4J5B2_9SACH</name>
<keyword evidence="12" id="KW-0411">Iron-sulfur</keyword>
<dbReference type="InterPro" id="IPR019190">
    <property type="entry name" value="EXOV"/>
</dbReference>
<keyword evidence="11" id="KW-0408">Iron</keyword>
<evidence type="ECO:0000256" key="2">
    <source>
        <dbReference type="ARBA" id="ARBA00001966"/>
    </source>
</evidence>
<dbReference type="PANTHER" id="PTHR14464:SF4">
    <property type="entry name" value="EXONUCLEASE V"/>
    <property type="match status" value="1"/>
</dbReference>
<dbReference type="OrthoDB" id="354769at2759"/>
<evidence type="ECO:0000313" key="15">
    <source>
        <dbReference type="EMBL" id="SCU84996.1"/>
    </source>
</evidence>
<dbReference type="AlphaFoldDB" id="A0A1G4J5B2"/>
<keyword evidence="7" id="KW-0540">Nuclease</keyword>
<dbReference type="GO" id="GO:0036297">
    <property type="term" value="P:interstrand cross-link repair"/>
    <property type="evidence" value="ECO:0007669"/>
    <property type="project" value="TreeGrafter"/>
</dbReference>
<dbReference type="Pfam" id="PF09810">
    <property type="entry name" value="Exo5"/>
    <property type="match status" value="1"/>
</dbReference>
<evidence type="ECO:0000256" key="4">
    <source>
        <dbReference type="ARBA" id="ARBA00011245"/>
    </source>
</evidence>
<dbReference type="PANTHER" id="PTHR14464">
    <property type="entry name" value="EXONUCLEASE V"/>
    <property type="match status" value="1"/>
</dbReference>